<name>A0ABP7ZWD1_9MICO</name>
<sequence length="368" mass="37067">MLDEPAGPRLGELLTQRRRLPAGEGVTIVIGAARAVAALHAAGFCGVSLSDDELRFDELGTPMVLGLDRAREIVSAGAQGPADDWREVAALADRLGLVAHGRAAGALGPAQLGLGLALATLTAGETAQSLDRLETALFELAEPQAVQLAGSAETVRERVMPPLAERRSAAAHRRPSGSALIEAFDAGPAALIAGPLGEVRARVAGLAGRLHGRGRLLLVAGAAAAVLTVAAVVLMPSGAPRDPDPVSVATAPAVAGTTARATPTPTGGPVLSGDDPVAAASVLLGQRDGCLALSTAEKAGCLARVADGQASALDLPARPLAGLAPSLLERTGDSALIALTPETPGTAPASALLMRTEAGWRLRQLYEN</sequence>
<gene>
    <name evidence="1" type="ORF">GCM10022287_12400</name>
</gene>
<protein>
    <submittedName>
        <fullName evidence="1">Uncharacterized protein</fullName>
    </submittedName>
</protein>
<reference evidence="2" key="1">
    <citation type="journal article" date="2019" name="Int. J. Syst. Evol. Microbiol.">
        <title>The Global Catalogue of Microorganisms (GCM) 10K type strain sequencing project: providing services to taxonomists for standard genome sequencing and annotation.</title>
        <authorList>
            <consortium name="The Broad Institute Genomics Platform"/>
            <consortium name="The Broad Institute Genome Sequencing Center for Infectious Disease"/>
            <person name="Wu L."/>
            <person name="Ma J."/>
        </authorList>
    </citation>
    <scope>NUCLEOTIDE SEQUENCE [LARGE SCALE GENOMIC DNA]</scope>
    <source>
        <strain evidence="2">JCM 17591</strain>
    </source>
</reference>
<proteinExistence type="predicted"/>
<comment type="caution">
    <text evidence="1">The sequence shown here is derived from an EMBL/GenBank/DDBJ whole genome shotgun (WGS) entry which is preliminary data.</text>
</comment>
<evidence type="ECO:0000313" key="1">
    <source>
        <dbReference type="EMBL" id="GAA4172079.1"/>
    </source>
</evidence>
<keyword evidence="2" id="KW-1185">Reference proteome</keyword>
<evidence type="ECO:0000313" key="2">
    <source>
        <dbReference type="Proteomes" id="UP001501079"/>
    </source>
</evidence>
<dbReference type="Proteomes" id="UP001501079">
    <property type="component" value="Unassembled WGS sequence"/>
</dbReference>
<dbReference type="EMBL" id="BAABBW010000002">
    <property type="protein sequence ID" value="GAA4172079.1"/>
    <property type="molecule type" value="Genomic_DNA"/>
</dbReference>
<accession>A0ABP7ZWD1</accession>
<organism evidence="1 2">
    <name type="scientific">Gryllotalpicola koreensis</name>
    <dbReference type="NCBI Taxonomy" id="993086"/>
    <lineage>
        <taxon>Bacteria</taxon>
        <taxon>Bacillati</taxon>
        <taxon>Actinomycetota</taxon>
        <taxon>Actinomycetes</taxon>
        <taxon>Micrococcales</taxon>
        <taxon>Microbacteriaceae</taxon>
        <taxon>Gryllotalpicola</taxon>
    </lineage>
</organism>